<proteinExistence type="predicted"/>
<evidence type="ECO:0000313" key="4">
    <source>
        <dbReference type="EMBL" id="KAL3788057.1"/>
    </source>
</evidence>
<dbReference type="PANTHER" id="PTHR11439:SF467">
    <property type="entry name" value="INTEGRASE CATALYTIC DOMAIN-CONTAINING PROTEIN"/>
    <property type="match status" value="1"/>
</dbReference>
<dbReference type="InterPro" id="IPR013103">
    <property type="entry name" value="RVT_2"/>
</dbReference>
<evidence type="ECO:0000259" key="2">
    <source>
        <dbReference type="Pfam" id="PF07727"/>
    </source>
</evidence>
<dbReference type="Pfam" id="PF07727">
    <property type="entry name" value="RVT_2"/>
    <property type="match status" value="1"/>
</dbReference>
<feature type="region of interest" description="Disordered" evidence="1">
    <location>
        <begin position="37"/>
        <end position="83"/>
    </location>
</feature>
<dbReference type="SUPFAM" id="SSF56672">
    <property type="entry name" value="DNA/RNA polymerases"/>
    <property type="match status" value="1"/>
</dbReference>
<feature type="region of interest" description="Disordered" evidence="1">
    <location>
        <begin position="1"/>
        <end position="24"/>
    </location>
</feature>
<dbReference type="SUPFAM" id="SSF53098">
    <property type="entry name" value="Ribonuclease H-like"/>
    <property type="match status" value="1"/>
</dbReference>
<feature type="compositionally biased region" description="Pro residues" evidence="1">
    <location>
        <begin position="59"/>
        <end position="76"/>
    </location>
</feature>
<comment type="caution">
    <text evidence="4">The sequence shown here is derived from an EMBL/GenBank/DDBJ whole genome shotgun (WGS) entry which is preliminary data.</text>
</comment>
<dbReference type="InterPro" id="IPR036397">
    <property type="entry name" value="RNaseH_sf"/>
</dbReference>
<dbReference type="InterPro" id="IPR043502">
    <property type="entry name" value="DNA/RNA_pol_sf"/>
</dbReference>
<organism evidence="4 5">
    <name type="scientific">Cyclotella atomus</name>
    <dbReference type="NCBI Taxonomy" id="382360"/>
    <lineage>
        <taxon>Eukaryota</taxon>
        <taxon>Sar</taxon>
        <taxon>Stramenopiles</taxon>
        <taxon>Ochrophyta</taxon>
        <taxon>Bacillariophyta</taxon>
        <taxon>Coscinodiscophyceae</taxon>
        <taxon>Thalassiosirophycidae</taxon>
        <taxon>Stephanodiscales</taxon>
        <taxon>Stephanodiscaceae</taxon>
        <taxon>Cyclotella</taxon>
    </lineage>
</organism>
<evidence type="ECO:0000259" key="3">
    <source>
        <dbReference type="Pfam" id="PF25597"/>
    </source>
</evidence>
<feature type="compositionally biased region" description="Polar residues" evidence="1">
    <location>
        <begin position="13"/>
        <end position="24"/>
    </location>
</feature>
<feature type="domain" description="Reverse transcriptase Ty1/copia-type" evidence="2">
    <location>
        <begin position="820"/>
        <end position="1059"/>
    </location>
</feature>
<evidence type="ECO:0000313" key="5">
    <source>
        <dbReference type="Proteomes" id="UP001530400"/>
    </source>
</evidence>
<reference evidence="4 5" key="1">
    <citation type="submission" date="2024-10" db="EMBL/GenBank/DDBJ databases">
        <title>Updated reference genomes for cyclostephanoid diatoms.</title>
        <authorList>
            <person name="Roberts W.R."/>
            <person name="Alverson A.J."/>
        </authorList>
    </citation>
    <scope>NUCLEOTIDE SEQUENCE [LARGE SCALE GENOMIC DNA]</scope>
    <source>
        <strain evidence="4 5">AJA010-31</strain>
    </source>
</reference>
<accession>A0ABD3PJX4</accession>
<dbReference type="Gene3D" id="3.30.420.10">
    <property type="entry name" value="Ribonuclease H-like superfamily/Ribonuclease H"/>
    <property type="match status" value="1"/>
</dbReference>
<gene>
    <name evidence="4" type="ORF">ACHAWO_011900</name>
</gene>
<dbReference type="InterPro" id="IPR012337">
    <property type="entry name" value="RNaseH-like_sf"/>
</dbReference>
<sequence>MAKNRKHRICRPPSSTVSSSAINARTPTVHDVAIVSLPLSGGRPPSVAPPRPMREAHPQHPPPSDLFPSPPVPPHSSPTDIGYIDRNRRREELRGLPLFLSRSISIVRSYSEEGKMQFLRRTPLPELLAPPSSSQRSILMVSSRRGNGKKELLLWHSKLSHAGLDAVHNLCRLKRTPKLDKVEELVPLLTDKILPCTYKMPSDVCDNLLCGTCAAAKAHRKQPGITPPNSTKEQNSIKPPDIKPGDWISCDHYSSPVKGRVMSASGHSSTRYRYEGGCIFVDNASGWMFHRPQKSLAASDTIHSKLAWEREAADVNLWIKNIHTGNGVFNSAEFRAHCKHLKQKIRFSAVGAHHQNGVAENAIRTICNIARANMMHAMIRWPEKNMLDLWPFAMSYAIWVHNRLPPGGYGSCPLEVWSKQKIMHSELPRGHVFGCPVYVLDPALQDGKKIPKWDSKARQGIFVGFSDEHSSLAPLVLNPKTQHISPQYHVIFDDKFTTVPSLNSVEERDAIWDELFRQKKNEIFIDVEDLTLSCTLLEDQWLNKEELQQKRSPAQAPPVPVEEPADNDLDPAPPTSAPPILHRNEQHPVSSDDEDTASQSSKPALSDVPEGDNQSPEGDASEGDSGSQHTAPEGAAPSPPADCNVPPTTPSPPAPADHTTQADDDDDDDAPVSRYPRRRNTGNWKDGPAQNKGLKEHEGKWKTGLLCFLVLPMFALSVVKDWGQPPPAVTNIGASEGNIYSTLKVSKAHLLSLSVLQEDWSQFGECTHMGIIGDYASYLEPDVSDDLEFYTLADAMASPDADKWWDAMVIEMKTLEEDMKCWQLVKRPDSPDINILPSKWAFKLKRYPDGTAKKFKAHFCVRGDRQIEGVHFWETWAPVVQWSTVRTMMILSTKLGLKTAQADITAAFVHADLEEGEDIYVQQPKGMERGTGLVLKLKKSVYGLKQAPRYFFTHLSRKMELCGLKQSNKDPCLFVGKTVIAVVYVDNVLFYSKSNDEIDRIITSLRNDHNILIRREGDAKGFLGVSVVKKDSRLVLTQSGLTERIVKALGLCSSYSTAVKTPAELSPLPKDADGEPVVGNFNYAAVVGMLLYLSGHSRPDIAFAVHQCARYTFRPTKRHEQALLRIGRYLKGTINRGLILTPTNSPSINCYPDADFAGLYGHEDLQDPHCARSRTGYIITAFGCPVLWKSKLQTEIALSTMEAEYVALSTACKDLFPIVDMIKELAGSVEIEVKSVANMHINIHEDNVGALTLAKLEPARMTPRSKHYAIKYHWFCEHVHANRVNILKINSKNQLGDMFMKGLARPAFEHMRCLLMGW</sequence>
<dbReference type="Proteomes" id="UP001530400">
    <property type="component" value="Unassembled WGS sequence"/>
</dbReference>
<evidence type="ECO:0000256" key="1">
    <source>
        <dbReference type="SAM" id="MobiDB-lite"/>
    </source>
</evidence>
<dbReference type="Pfam" id="PF25597">
    <property type="entry name" value="SH3_retrovirus"/>
    <property type="match status" value="1"/>
</dbReference>
<dbReference type="InterPro" id="IPR057670">
    <property type="entry name" value="SH3_retrovirus"/>
</dbReference>
<dbReference type="PANTHER" id="PTHR11439">
    <property type="entry name" value="GAG-POL-RELATED RETROTRANSPOSON"/>
    <property type="match status" value="1"/>
</dbReference>
<name>A0ABD3PJX4_9STRA</name>
<feature type="domain" description="Retroviral polymerase SH3-like" evidence="3">
    <location>
        <begin position="435"/>
        <end position="495"/>
    </location>
</feature>
<keyword evidence="5" id="KW-1185">Reference proteome</keyword>
<feature type="region of interest" description="Disordered" evidence="1">
    <location>
        <begin position="547"/>
        <end position="694"/>
    </location>
</feature>
<evidence type="ECO:0008006" key="6">
    <source>
        <dbReference type="Google" id="ProtNLM"/>
    </source>
</evidence>
<feature type="compositionally biased region" description="Basic residues" evidence="1">
    <location>
        <begin position="1"/>
        <end position="10"/>
    </location>
</feature>
<dbReference type="EMBL" id="JALLPJ020000584">
    <property type="protein sequence ID" value="KAL3788057.1"/>
    <property type="molecule type" value="Genomic_DNA"/>
</dbReference>
<dbReference type="CDD" id="cd09272">
    <property type="entry name" value="RNase_HI_RT_Ty1"/>
    <property type="match status" value="1"/>
</dbReference>
<protein>
    <recommendedName>
        <fullName evidence="6">Integrase catalytic domain-containing protein</fullName>
    </recommendedName>
</protein>